<evidence type="ECO:0000256" key="1">
    <source>
        <dbReference type="ARBA" id="ARBA00009589"/>
    </source>
</evidence>
<name>A0ABM9D635_9BACT</name>
<comment type="similarity">
    <text evidence="1">Belongs to the 5'(3')-deoxyribonucleotidase family.</text>
</comment>
<gene>
    <name evidence="2" type="ORF">GEAMG1_0815</name>
</gene>
<dbReference type="Gene3D" id="3.40.50.1000">
    <property type="entry name" value="HAD superfamily/HAD-like"/>
    <property type="match status" value="1"/>
</dbReference>
<dbReference type="Pfam" id="PF06941">
    <property type="entry name" value="NT5C"/>
    <property type="match status" value="1"/>
</dbReference>
<evidence type="ECO:0000313" key="3">
    <source>
        <dbReference type="Proteomes" id="UP001295463"/>
    </source>
</evidence>
<dbReference type="SUPFAM" id="SSF56784">
    <property type="entry name" value="HAD-like"/>
    <property type="match status" value="1"/>
</dbReference>
<proteinExistence type="inferred from homology"/>
<protein>
    <recommendedName>
        <fullName evidence="4">5'-nucleotidase</fullName>
    </recommendedName>
</protein>
<dbReference type="EMBL" id="OW150024">
    <property type="protein sequence ID" value="CAH2030628.1"/>
    <property type="molecule type" value="Genomic_DNA"/>
</dbReference>
<dbReference type="InterPro" id="IPR023214">
    <property type="entry name" value="HAD_sf"/>
</dbReference>
<sequence>MQLFHHNPNCSINPDWLTVRAISLIPQSSVGRLASSTAPASPAGYLVNVRESGGNMGVEGKIIGVDLDGVCSDFYKRMREIAAEWLECKIEDLTPEVSYGLGEWGITTEDQYSSLHRFAVTQRDLFKTSDMIPGARKYLRMLSDEGARIRIITHRLFIHYFHHTAVSQTIEWLDSNGIPYWDLCFMKQKEQVGADIYIEDSPTNVESLRNKGCLTICFGNSTNVQVAKPRVKSWSEAYKLIHSQFD</sequence>
<reference evidence="2 3" key="1">
    <citation type="submission" date="2022-03" db="EMBL/GenBank/DDBJ databases">
        <authorList>
            <person name="Koch H."/>
        </authorList>
    </citation>
    <scope>NUCLEOTIDE SEQUENCE [LARGE SCALE GENOMIC DNA]</scope>
    <source>
        <strain evidence="2 3">G1</strain>
    </source>
</reference>
<evidence type="ECO:0008006" key="4">
    <source>
        <dbReference type="Google" id="ProtNLM"/>
    </source>
</evidence>
<evidence type="ECO:0000313" key="2">
    <source>
        <dbReference type="EMBL" id="CAH2030628.1"/>
    </source>
</evidence>
<dbReference type="Proteomes" id="UP001295463">
    <property type="component" value="Chromosome"/>
</dbReference>
<keyword evidence="3" id="KW-1185">Reference proteome</keyword>
<dbReference type="InterPro" id="IPR010708">
    <property type="entry name" value="5'(3')-deoxyribonucleotidase"/>
</dbReference>
<organism evidence="2 3">
    <name type="scientific">Trichlorobacter ammonificans</name>
    <dbReference type="NCBI Taxonomy" id="2916410"/>
    <lineage>
        <taxon>Bacteria</taxon>
        <taxon>Pseudomonadati</taxon>
        <taxon>Thermodesulfobacteriota</taxon>
        <taxon>Desulfuromonadia</taxon>
        <taxon>Geobacterales</taxon>
        <taxon>Geobacteraceae</taxon>
        <taxon>Trichlorobacter</taxon>
    </lineage>
</organism>
<dbReference type="InterPro" id="IPR036412">
    <property type="entry name" value="HAD-like_sf"/>
</dbReference>
<accession>A0ABM9D635</accession>